<keyword evidence="2" id="KW-1185">Reference proteome</keyword>
<sequence>MFDVADTNFKRLSYPELILLTDTVAGNLETHPLFQTNYPDVVPLPSHLREQNAALRAAVNAAANRDTQKIAERNSIRAALEDDLKIVAAYVVMKSIKENDPGLITAIGFELSVKSNSRSPITYIPLNAPGELIAKHGKMSGTVTLRARKVPGAVMYELQACDGIPTGEECWETGRDFKSCSKIQVDGCEPARRRSFRLRAKGDNNTHGPWSPHVTIIVL</sequence>
<protein>
    <recommendedName>
        <fullName evidence="3">Fibronectin type-III domain-containing protein</fullName>
    </recommendedName>
</protein>
<evidence type="ECO:0008006" key="3">
    <source>
        <dbReference type="Google" id="ProtNLM"/>
    </source>
</evidence>
<organism evidence="1 2">
    <name type="scientific">Geomesophilobacter sediminis</name>
    <dbReference type="NCBI Taxonomy" id="2798584"/>
    <lineage>
        <taxon>Bacteria</taxon>
        <taxon>Pseudomonadati</taxon>
        <taxon>Thermodesulfobacteriota</taxon>
        <taxon>Desulfuromonadia</taxon>
        <taxon>Geobacterales</taxon>
        <taxon>Geobacteraceae</taxon>
        <taxon>Geomesophilobacter</taxon>
    </lineage>
</organism>
<name>A0A8J7LYJ9_9BACT</name>
<evidence type="ECO:0000313" key="2">
    <source>
        <dbReference type="Proteomes" id="UP000636888"/>
    </source>
</evidence>
<dbReference type="RefSeq" id="WP_199384099.1">
    <property type="nucleotide sequence ID" value="NZ_JAEMHM010000008.1"/>
</dbReference>
<accession>A0A8J7LYJ9</accession>
<dbReference type="EMBL" id="JAEMHM010000008">
    <property type="protein sequence ID" value="MBJ6725206.1"/>
    <property type="molecule type" value="Genomic_DNA"/>
</dbReference>
<dbReference type="AlphaFoldDB" id="A0A8J7LYJ9"/>
<gene>
    <name evidence="1" type="ORF">JFN93_10840</name>
</gene>
<reference evidence="1" key="1">
    <citation type="submission" date="2020-12" db="EMBL/GenBank/DDBJ databases">
        <title>Geomonas sp. Red875, isolated from river sediment.</title>
        <authorList>
            <person name="Xu Z."/>
            <person name="Zhang Z."/>
            <person name="Masuda Y."/>
            <person name="Itoh H."/>
            <person name="Senoo K."/>
        </authorList>
    </citation>
    <scope>NUCLEOTIDE SEQUENCE</scope>
    <source>
        <strain evidence="1">Red875</strain>
    </source>
</reference>
<dbReference type="Proteomes" id="UP000636888">
    <property type="component" value="Unassembled WGS sequence"/>
</dbReference>
<proteinExistence type="predicted"/>
<comment type="caution">
    <text evidence="1">The sequence shown here is derived from an EMBL/GenBank/DDBJ whole genome shotgun (WGS) entry which is preliminary data.</text>
</comment>
<evidence type="ECO:0000313" key="1">
    <source>
        <dbReference type="EMBL" id="MBJ6725206.1"/>
    </source>
</evidence>